<proteinExistence type="predicted"/>
<reference evidence="1 2" key="1">
    <citation type="journal article" date="2017" name="Water Res.">
        <title>Comammox in drinking water systems.</title>
        <authorList>
            <person name="Wang Y."/>
            <person name="Ma L."/>
            <person name="Mao Y."/>
            <person name="Jiang X."/>
            <person name="Xia Y."/>
            <person name="Yu K."/>
            <person name="Li B."/>
            <person name="Zhang T."/>
        </authorList>
    </citation>
    <scope>NUCLEOTIDE SEQUENCE [LARGE SCALE GENOMIC DNA]</scope>
    <source>
        <strain evidence="1">SG_bin8</strain>
    </source>
</reference>
<dbReference type="STRING" id="1827387.A4S15_00295"/>
<accession>A0A1W9I2W0</accession>
<evidence type="ECO:0000313" key="2">
    <source>
        <dbReference type="Proteomes" id="UP000192872"/>
    </source>
</evidence>
<dbReference type="Proteomes" id="UP000192872">
    <property type="component" value="Unassembled WGS sequence"/>
</dbReference>
<dbReference type="EMBL" id="LWDL01000005">
    <property type="protein sequence ID" value="OQW53927.1"/>
    <property type="molecule type" value="Genomic_DNA"/>
</dbReference>
<comment type="caution">
    <text evidence="1">The sequence shown here is derived from an EMBL/GenBank/DDBJ whole genome shotgun (WGS) entry which is preliminary data.</text>
</comment>
<gene>
    <name evidence="1" type="ORF">A4S15_00295</name>
</gene>
<sequence length="76" mass="8551">MLFPETRFDIGNAGLSSLPGQFSQGIAQIEDDKALKFHYATKRRMRHQRLLVAHAPQNSIGVLACNQCRKRLTAAR</sequence>
<protein>
    <submittedName>
        <fullName evidence="1">Uncharacterized protein</fullName>
    </submittedName>
</protein>
<dbReference type="AlphaFoldDB" id="A0A1W9I2W0"/>
<evidence type="ECO:0000313" key="1">
    <source>
        <dbReference type="EMBL" id="OQW53927.1"/>
    </source>
</evidence>
<organism evidence="1 2">
    <name type="scientific">Candidatus Raskinella chloraquaticus</name>
    <dbReference type="NCBI Taxonomy" id="1951219"/>
    <lineage>
        <taxon>Bacteria</taxon>
        <taxon>Pseudomonadati</taxon>
        <taxon>Pseudomonadota</taxon>
        <taxon>Alphaproteobacteria</taxon>
        <taxon>Hyphomicrobiales</taxon>
        <taxon>Phreatobacteraceae</taxon>
        <taxon>Candidatus Raskinella</taxon>
    </lineage>
</organism>
<name>A0A1W9I2W0_9HYPH</name>